<dbReference type="AlphaFoldDB" id="A0A1X6MUH4"/>
<accession>A0A1X6MUH4</accession>
<dbReference type="PROSITE" id="PS50097">
    <property type="entry name" value="BTB"/>
    <property type="match status" value="1"/>
</dbReference>
<dbReference type="GeneID" id="36324442"/>
<sequence>MATHPRPEYECGDPWIDDGNVVLLVDQSNIAFKVHRGILARQSDIFDDMFQLPPPAAEDDLETIDGCQVVRMYDLPVDLSALIKTLYDGAEFQNRNALDFCHVAGILRLSTKYFIEHLRLKAVRFLTETWSCTLKGHDKMLELALQSPTVDGLSYPYVHPLHVLNLARETDVEILVPSALYFLSFYPLSDILRADHPKLKIDHPSRPSSELSPRDVQAYTLMFQHRIDLIMDFVRRVVGQRASSEGCQNDQGLCSKAFSRVSTTLSRAWLIRTGALHFMMQAVDELFNDSTICTVCRRAFRNDVYKERKKFWDGLPGVVGLPTWQNLETRDLESGALGSSRTKKPSRKVVGRSWWRIG</sequence>
<dbReference type="EMBL" id="KZ110601">
    <property type="protein sequence ID" value="OSX59876.1"/>
    <property type="molecule type" value="Genomic_DNA"/>
</dbReference>
<evidence type="ECO:0000259" key="1">
    <source>
        <dbReference type="PROSITE" id="PS50097"/>
    </source>
</evidence>
<keyword evidence="3" id="KW-1185">Reference proteome</keyword>
<dbReference type="Proteomes" id="UP000194127">
    <property type="component" value="Unassembled WGS sequence"/>
</dbReference>
<dbReference type="RefSeq" id="XP_024336670.1">
    <property type="nucleotide sequence ID" value="XM_024479492.1"/>
</dbReference>
<dbReference type="InterPro" id="IPR000210">
    <property type="entry name" value="BTB/POZ_dom"/>
</dbReference>
<dbReference type="Pfam" id="PF00651">
    <property type="entry name" value="BTB"/>
    <property type="match status" value="1"/>
</dbReference>
<gene>
    <name evidence="2" type="ORF">POSPLADRAFT_1048335</name>
</gene>
<evidence type="ECO:0000313" key="2">
    <source>
        <dbReference type="EMBL" id="OSX59876.1"/>
    </source>
</evidence>
<dbReference type="OrthoDB" id="2879636at2759"/>
<evidence type="ECO:0000313" key="3">
    <source>
        <dbReference type="Proteomes" id="UP000194127"/>
    </source>
</evidence>
<dbReference type="InterPro" id="IPR011333">
    <property type="entry name" value="SKP1/BTB/POZ_sf"/>
</dbReference>
<reference evidence="2 3" key="1">
    <citation type="submission" date="2017-04" db="EMBL/GenBank/DDBJ databases">
        <title>Genome Sequence of the Model Brown-Rot Fungus Postia placenta SB12.</title>
        <authorList>
            <consortium name="DOE Joint Genome Institute"/>
            <person name="Gaskell J."/>
            <person name="Kersten P."/>
            <person name="Larrondo L.F."/>
            <person name="Canessa P."/>
            <person name="Martinez D."/>
            <person name="Hibbett D."/>
            <person name="Schmoll M."/>
            <person name="Kubicek C.P."/>
            <person name="Martinez A.T."/>
            <person name="Yadav J."/>
            <person name="Master E."/>
            <person name="Magnuson J.K."/>
            <person name="James T."/>
            <person name="Yaver D."/>
            <person name="Berka R."/>
            <person name="Labutti K."/>
            <person name="Lipzen A."/>
            <person name="Aerts A."/>
            <person name="Barry K."/>
            <person name="Henrissat B."/>
            <person name="Blanchette R."/>
            <person name="Grigoriev I."/>
            <person name="Cullen D."/>
        </authorList>
    </citation>
    <scope>NUCLEOTIDE SEQUENCE [LARGE SCALE GENOMIC DNA]</scope>
    <source>
        <strain evidence="2 3">MAD-698-R-SB12</strain>
    </source>
</reference>
<dbReference type="STRING" id="670580.A0A1X6MUH4"/>
<feature type="domain" description="BTB" evidence="1">
    <location>
        <begin position="19"/>
        <end position="89"/>
    </location>
</feature>
<organism evidence="2 3">
    <name type="scientific">Postia placenta MAD-698-R-SB12</name>
    <dbReference type="NCBI Taxonomy" id="670580"/>
    <lineage>
        <taxon>Eukaryota</taxon>
        <taxon>Fungi</taxon>
        <taxon>Dikarya</taxon>
        <taxon>Basidiomycota</taxon>
        <taxon>Agaricomycotina</taxon>
        <taxon>Agaricomycetes</taxon>
        <taxon>Polyporales</taxon>
        <taxon>Adustoporiaceae</taxon>
        <taxon>Rhodonia</taxon>
    </lineage>
</organism>
<dbReference type="SMART" id="SM00225">
    <property type="entry name" value="BTB"/>
    <property type="match status" value="1"/>
</dbReference>
<dbReference type="SUPFAM" id="SSF54695">
    <property type="entry name" value="POZ domain"/>
    <property type="match status" value="1"/>
</dbReference>
<dbReference type="CDD" id="cd18186">
    <property type="entry name" value="BTB_POZ_ZBTB_KLHL-like"/>
    <property type="match status" value="1"/>
</dbReference>
<proteinExistence type="predicted"/>
<protein>
    <recommendedName>
        <fullName evidence="1">BTB domain-containing protein</fullName>
    </recommendedName>
</protein>
<name>A0A1X6MUH4_9APHY</name>
<dbReference type="Gene3D" id="3.30.710.10">
    <property type="entry name" value="Potassium Channel Kv1.1, Chain A"/>
    <property type="match status" value="1"/>
</dbReference>